<sequence>MRRSSPFGFGPQDRAPMHTASGSYRTWTTFPTIGDVEEASLAVGWAMDVAVAVAGIWEAVF</sequence>
<name>A0A6A3BA35_HIBSY</name>
<protein>
    <submittedName>
        <fullName evidence="1">Uncharacterized protein</fullName>
    </submittedName>
</protein>
<comment type="caution">
    <text evidence="1">The sequence shown here is derived from an EMBL/GenBank/DDBJ whole genome shotgun (WGS) entry which is preliminary data.</text>
</comment>
<gene>
    <name evidence="1" type="ORF">F3Y22_tig00110223pilonHSYRG00234</name>
</gene>
<accession>A0A6A3BA35</accession>
<dbReference type="AlphaFoldDB" id="A0A6A3BA35"/>
<proteinExistence type="predicted"/>
<reference evidence="1" key="1">
    <citation type="submission" date="2019-09" db="EMBL/GenBank/DDBJ databases">
        <title>Draft genome information of white flower Hibiscus syriacus.</title>
        <authorList>
            <person name="Kim Y.-M."/>
        </authorList>
    </citation>
    <scope>NUCLEOTIDE SEQUENCE [LARGE SCALE GENOMIC DNA]</scope>
    <source>
        <strain evidence="1">YM2019G1</strain>
    </source>
</reference>
<dbReference type="EMBL" id="VEPZ02000885">
    <property type="protein sequence ID" value="KAE8712857.1"/>
    <property type="molecule type" value="Genomic_DNA"/>
</dbReference>
<dbReference type="Proteomes" id="UP000436088">
    <property type="component" value="Unassembled WGS sequence"/>
</dbReference>
<evidence type="ECO:0000313" key="2">
    <source>
        <dbReference type="Proteomes" id="UP000436088"/>
    </source>
</evidence>
<keyword evidence="2" id="KW-1185">Reference proteome</keyword>
<organism evidence="1 2">
    <name type="scientific">Hibiscus syriacus</name>
    <name type="common">Rose of Sharon</name>
    <dbReference type="NCBI Taxonomy" id="106335"/>
    <lineage>
        <taxon>Eukaryota</taxon>
        <taxon>Viridiplantae</taxon>
        <taxon>Streptophyta</taxon>
        <taxon>Embryophyta</taxon>
        <taxon>Tracheophyta</taxon>
        <taxon>Spermatophyta</taxon>
        <taxon>Magnoliopsida</taxon>
        <taxon>eudicotyledons</taxon>
        <taxon>Gunneridae</taxon>
        <taxon>Pentapetalae</taxon>
        <taxon>rosids</taxon>
        <taxon>malvids</taxon>
        <taxon>Malvales</taxon>
        <taxon>Malvaceae</taxon>
        <taxon>Malvoideae</taxon>
        <taxon>Hibiscus</taxon>
    </lineage>
</organism>
<evidence type="ECO:0000313" key="1">
    <source>
        <dbReference type="EMBL" id="KAE8712857.1"/>
    </source>
</evidence>